<dbReference type="NCBIfam" id="TIGR00051">
    <property type="entry name" value="YbgC/FadM family acyl-CoA thioesterase"/>
    <property type="match status" value="1"/>
</dbReference>
<name>A0ABM7MED8_9GAMM</name>
<dbReference type="Gene3D" id="3.10.129.10">
    <property type="entry name" value="Hotdog Thioesterase"/>
    <property type="match status" value="1"/>
</dbReference>
<protein>
    <submittedName>
        <fullName evidence="3">Thioesterase</fullName>
    </submittedName>
</protein>
<dbReference type="InterPro" id="IPR029069">
    <property type="entry name" value="HotDog_dom_sf"/>
</dbReference>
<dbReference type="InterPro" id="IPR006684">
    <property type="entry name" value="YbgC/YbaW"/>
</dbReference>
<dbReference type="SUPFAM" id="SSF54637">
    <property type="entry name" value="Thioesterase/thiol ester dehydrase-isomerase"/>
    <property type="match status" value="1"/>
</dbReference>
<comment type="similarity">
    <text evidence="1">Belongs to the 4-hydroxybenzoyl-CoA thioesterase family.</text>
</comment>
<dbReference type="CDD" id="cd00586">
    <property type="entry name" value="4HBT"/>
    <property type="match status" value="1"/>
</dbReference>
<dbReference type="Proteomes" id="UP001054820">
    <property type="component" value="Chromosome"/>
</dbReference>
<keyword evidence="4" id="KW-1185">Reference proteome</keyword>
<organism evidence="3 4">
    <name type="scientific">Thiomicrorhabdus immobilis</name>
    <dbReference type="NCBI Taxonomy" id="2791037"/>
    <lineage>
        <taxon>Bacteria</taxon>
        <taxon>Pseudomonadati</taxon>
        <taxon>Pseudomonadota</taxon>
        <taxon>Gammaproteobacteria</taxon>
        <taxon>Thiotrichales</taxon>
        <taxon>Piscirickettsiaceae</taxon>
        <taxon>Thiomicrorhabdus</taxon>
    </lineage>
</organism>
<dbReference type="InterPro" id="IPR050563">
    <property type="entry name" value="4-hydroxybenzoyl-CoA_TE"/>
</dbReference>
<proteinExistence type="inferred from homology"/>
<dbReference type="EMBL" id="AP024202">
    <property type="protein sequence ID" value="BCN93794.1"/>
    <property type="molecule type" value="Genomic_DNA"/>
</dbReference>
<evidence type="ECO:0000256" key="1">
    <source>
        <dbReference type="ARBA" id="ARBA00005953"/>
    </source>
</evidence>
<sequence>MNQNELTEVFSVNMEARDHECDIQGVVNNAHYQHYFEHARHRFLLDHQIDFAQLAKQGINLMVAKIEIEYKSSIRAHDQFRVSLTPHRESRLKVCFEQHIYSNETDALLASAKTTVVTVDNQNKPMRNSPLDSLF</sequence>
<dbReference type="RefSeq" id="WP_237261182.1">
    <property type="nucleotide sequence ID" value="NZ_AP024202.1"/>
</dbReference>
<evidence type="ECO:0000313" key="4">
    <source>
        <dbReference type="Proteomes" id="UP001054820"/>
    </source>
</evidence>
<evidence type="ECO:0000256" key="2">
    <source>
        <dbReference type="ARBA" id="ARBA00022801"/>
    </source>
</evidence>
<reference evidence="3" key="1">
    <citation type="journal article" date="2022" name="Arch. Microbiol.">
        <title>Thiomicrorhabdus immobilis sp. nov., a mesophilic sulfur-oxidizing bacterium isolated from sediment of a brackish lake in northern Japan.</title>
        <authorList>
            <person name="Kojima H."/>
            <person name="Mochizuki J."/>
            <person name="Kanda M."/>
            <person name="Watanabe T."/>
            <person name="Fukui M."/>
        </authorList>
    </citation>
    <scope>NUCLEOTIDE SEQUENCE</scope>
    <source>
        <strain evidence="3">Am19</strain>
    </source>
</reference>
<gene>
    <name evidence="3" type="ORF">THMIRHAM_15790</name>
</gene>
<accession>A0ABM7MED8</accession>
<dbReference type="Pfam" id="PF13279">
    <property type="entry name" value="4HBT_2"/>
    <property type="match status" value="1"/>
</dbReference>
<evidence type="ECO:0000313" key="3">
    <source>
        <dbReference type="EMBL" id="BCN93794.1"/>
    </source>
</evidence>
<keyword evidence="2" id="KW-0378">Hydrolase</keyword>
<dbReference type="PANTHER" id="PTHR31793">
    <property type="entry name" value="4-HYDROXYBENZOYL-COA THIOESTERASE FAMILY MEMBER"/>
    <property type="match status" value="1"/>
</dbReference>
<dbReference type="PIRSF" id="PIRSF003230">
    <property type="entry name" value="YbgC"/>
    <property type="match status" value="1"/>
</dbReference>
<dbReference type="PANTHER" id="PTHR31793:SF27">
    <property type="entry name" value="NOVEL THIOESTERASE SUPERFAMILY DOMAIN AND SAPOSIN A-TYPE DOMAIN CONTAINING PROTEIN (0610012H03RIK)"/>
    <property type="match status" value="1"/>
</dbReference>